<reference evidence="3 5" key="1">
    <citation type="submission" date="2017-09" db="EMBL/GenBank/DDBJ databases">
        <title>Genomics of the genus Arcobacter.</title>
        <authorList>
            <person name="Perez-Cataluna A."/>
            <person name="Figueras M.J."/>
            <person name="Salas-Masso N."/>
        </authorList>
    </citation>
    <scope>NUCLEOTIDE SEQUENCE [LARGE SCALE GENOMIC DNA]</scope>
    <source>
        <strain evidence="3 5">LMG 6621</strain>
    </source>
</reference>
<organism evidence="2 4">
    <name type="scientific">Aliarcobacter skirrowii CCUG 10374</name>
    <dbReference type="NCBI Taxonomy" id="1032239"/>
    <lineage>
        <taxon>Bacteria</taxon>
        <taxon>Pseudomonadati</taxon>
        <taxon>Campylobacterota</taxon>
        <taxon>Epsilonproteobacteria</taxon>
        <taxon>Campylobacterales</taxon>
        <taxon>Arcobacteraceae</taxon>
        <taxon>Aliarcobacter</taxon>
    </lineage>
</organism>
<dbReference type="EMBL" id="CP032099">
    <property type="protein sequence ID" value="AXX85112.1"/>
    <property type="molecule type" value="Genomic_DNA"/>
</dbReference>
<gene>
    <name evidence="2" type="ORF">ASKIR_1308</name>
    <name evidence="3" type="ORF">CP959_06390</name>
</gene>
<evidence type="ECO:0000259" key="1">
    <source>
        <dbReference type="Pfam" id="PF12728"/>
    </source>
</evidence>
<evidence type="ECO:0000313" key="3">
    <source>
        <dbReference type="EMBL" id="RXI25925.1"/>
    </source>
</evidence>
<evidence type="ECO:0000313" key="5">
    <source>
        <dbReference type="Proteomes" id="UP000290580"/>
    </source>
</evidence>
<evidence type="ECO:0000313" key="4">
    <source>
        <dbReference type="Proteomes" id="UP000262029"/>
    </source>
</evidence>
<proteinExistence type="predicted"/>
<protein>
    <submittedName>
        <fullName evidence="2">DNA-binding protein</fullName>
    </submittedName>
</protein>
<dbReference type="GeneID" id="61751059"/>
<sequence>MPIQEDINYYIEEINKLGFGDKLNLSVAETSKILGISRSHLHSLIQKNIGLDYLELGNKILFPKRSIAEFFVNKKTKSNIRRKN</sequence>
<dbReference type="Proteomes" id="UP000262029">
    <property type="component" value="Chromosome"/>
</dbReference>
<dbReference type="InterPro" id="IPR041657">
    <property type="entry name" value="HTH_17"/>
</dbReference>
<dbReference type="EMBL" id="NXIC01000003">
    <property type="protein sequence ID" value="RXI25925.1"/>
    <property type="molecule type" value="Genomic_DNA"/>
</dbReference>
<reference evidence="2 4" key="2">
    <citation type="submission" date="2018-08" db="EMBL/GenBank/DDBJ databases">
        <title>Complete genome of the Arcobacter skirrowii type strain LMG 6621.</title>
        <authorList>
            <person name="Miller W.G."/>
            <person name="Yee E."/>
            <person name="Bono J.L."/>
        </authorList>
    </citation>
    <scope>NUCLEOTIDE SEQUENCE [LARGE SCALE GENOMIC DNA]</scope>
    <source>
        <strain evidence="2 4">CCUG 10374</strain>
    </source>
</reference>
<keyword evidence="5" id="KW-1185">Reference proteome</keyword>
<dbReference type="GO" id="GO:0003677">
    <property type="term" value="F:DNA binding"/>
    <property type="evidence" value="ECO:0007669"/>
    <property type="project" value="UniProtKB-KW"/>
</dbReference>
<evidence type="ECO:0000313" key="2">
    <source>
        <dbReference type="EMBL" id="AXX85112.1"/>
    </source>
</evidence>
<dbReference type="RefSeq" id="WP_109065738.1">
    <property type="nucleotide sequence ID" value="NZ_CP032099.1"/>
</dbReference>
<keyword evidence="2" id="KW-0238">DNA-binding</keyword>
<dbReference type="Proteomes" id="UP000290580">
    <property type="component" value="Unassembled WGS sequence"/>
</dbReference>
<dbReference type="AlphaFoldDB" id="A0AAD0SMW0"/>
<dbReference type="Pfam" id="PF12728">
    <property type="entry name" value="HTH_17"/>
    <property type="match status" value="1"/>
</dbReference>
<feature type="domain" description="Helix-turn-helix" evidence="1">
    <location>
        <begin position="25"/>
        <end position="71"/>
    </location>
</feature>
<accession>A0AAD0SMW0</accession>
<name>A0AAD0SMW0_9BACT</name>